<dbReference type="InterPro" id="IPR019557">
    <property type="entry name" value="AminoTfrase-like_pln_mobile"/>
</dbReference>
<evidence type="ECO:0000313" key="2">
    <source>
        <dbReference type="EnsemblPlants" id="OB05G20620.1"/>
    </source>
</evidence>
<evidence type="ECO:0000259" key="1">
    <source>
        <dbReference type="Pfam" id="PF10536"/>
    </source>
</evidence>
<protein>
    <recommendedName>
        <fullName evidence="1">Aminotransferase-like plant mobile domain-containing protein</fullName>
    </recommendedName>
</protein>
<sequence>MTIVCSIKKFVSLIKNLNEAQKEALERIGFSGLLAMPEITLQRKLCIWLAENFDITSQSIVIQGKQIPITISDVNSIMGLPSEGVEISTKPALDEDDYKYYAMYKDSRSSNISLGCLQEAILQDPEAGEHFIRRMVLFTIGYILCPTTKPYVSSDYLSLVKDVDKIKSTNWSSLTRDFLLKSLKSYKEGKANLEGNLPFLQFWFWEHVHVEEGSYKLSYSNRLPPLMSYWNEKNVSSRNKYDIKYGPGHGKVVFEIRIPEDSSEEFHSQKEPYEKYYHSMQQPCSDCPNSTFQNERFETQPRRYTFEQAECGLNPSLNELPTQISAHFDLLMDQILQLQRIIQFVDNKLTIKLLSIESTLAKSRKDIQELKYSMNMATRSIPADGVDCSDDNIFNEDNLRCSMLQAEKENNTMVPTYF</sequence>
<dbReference type="PANTHER" id="PTHR34835">
    <property type="entry name" value="OS07G0283600 PROTEIN-RELATED"/>
    <property type="match status" value="1"/>
</dbReference>
<accession>J3M638</accession>
<dbReference type="AlphaFoldDB" id="J3M638"/>
<dbReference type="Gramene" id="OB05G20620.1">
    <property type="protein sequence ID" value="OB05G20620.1"/>
    <property type="gene ID" value="OB05G20620"/>
</dbReference>
<organism evidence="2">
    <name type="scientific">Oryza brachyantha</name>
    <name type="common">malo sina</name>
    <dbReference type="NCBI Taxonomy" id="4533"/>
    <lineage>
        <taxon>Eukaryota</taxon>
        <taxon>Viridiplantae</taxon>
        <taxon>Streptophyta</taxon>
        <taxon>Embryophyta</taxon>
        <taxon>Tracheophyta</taxon>
        <taxon>Spermatophyta</taxon>
        <taxon>Magnoliopsida</taxon>
        <taxon>Liliopsida</taxon>
        <taxon>Poales</taxon>
        <taxon>Poaceae</taxon>
        <taxon>BOP clade</taxon>
        <taxon>Oryzoideae</taxon>
        <taxon>Oryzeae</taxon>
        <taxon>Oryzinae</taxon>
        <taxon>Oryza</taxon>
    </lineage>
</organism>
<proteinExistence type="predicted"/>
<evidence type="ECO:0000313" key="3">
    <source>
        <dbReference type="Proteomes" id="UP000006038"/>
    </source>
</evidence>
<dbReference type="PANTHER" id="PTHR34835:SF34">
    <property type="entry name" value="OS08G0555500 PROTEIN"/>
    <property type="match status" value="1"/>
</dbReference>
<dbReference type="OMA" id="HYANCLY"/>
<reference evidence="2" key="2">
    <citation type="submission" date="2013-04" db="UniProtKB">
        <authorList>
            <consortium name="EnsemblPlants"/>
        </authorList>
    </citation>
    <scope>IDENTIFICATION</scope>
</reference>
<keyword evidence="3" id="KW-1185">Reference proteome</keyword>
<dbReference type="STRING" id="4533.J3M638"/>
<dbReference type="Proteomes" id="UP000006038">
    <property type="component" value="Chromosome 5"/>
</dbReference>
<dbReference type="Pfam" id="PF10536">
    <property type="entry name" value="PMD"/>
    <property type="match status" value="1"/>
</dbReference>
<feature type="domain" description="Aminotransferase-like plant mobile" evidence="1">
    <location>
        <begin position="34"/>
        <end position="240"/>
    </location>
</feature>
<dbReference type="EnsemblPlants" id="OB05G20620.1">
    <property type="protein sequence ID" value="OB05G20620.1"/>
    <property type="gene ID" value="OB05G20620"/>
</dbReference>
<dbReference type="eggNOG" id="ENOG502S5VQ">
    <property type="taxonomic scope" value="Eukaryota"/>
</dbReference>
<name>J3M638_ORYBR</name>
<dbReference type="HOGENOM" id="CLU_657852_0_0_1"/>
<reference evidence="2" key="1">
    <citation type="journal article" date="2013" name="Nat. Commun.">
        <title>Whole-genome sequencing of Oryza brachyantha reveals mechanisms underlying Oryza genome evolution.</title>
        <authorList>
            <person name="Chen J."/>
            <person name="Huang Q."/>
            <person name="Gao D."/>
            <person name="Wang J."/>
            <person name="Lang Y."/>
            <person name="Liu T."/>
            <person name="Li B."/>
            <person name="Bai Z."/>
            <person name="Luis Goicoechea J."/>
            <person name="Liang C."/>
            <person name="Chen C."/>
            <person name="Zhang W."/>
            <person name="Sun S."/>
            <person name="Liao Y."/>
            <person name="Zhang X."/>
            <person name="Yang L."/>
            <person name="Song C."/>
            <person name="Wang M."/>
            <person name="Shi J."/>
            <person name="Liu G."/>
            <person name="Liu J."/>
            <person name="Zhou H."/>
            <person name="Zhou W."/>
            <person name="Yu Q."/>
            <person name="An N."/>
            <person name="Chen Y."/>
            <person name="Cai Q."/>
            <person name="Wang B."/>
            <person name="Liu B."/>
            <person name="Min J."/>
            <person name="Huang Y."/>
            <person name="Wu H."/>
            <person name="Li Z."/>
            <person name="Zhang Y."/>
            <person name="Yin Y."/>
            <person name="Song W."/>
            <person name="Jiang J."/>
            <person name="Jackson S.A."/>
            <person name="Wing R.A."/>
            <person name="Wang J."/>
            <person name="Chen M."/>
        </authorList>
    </citation>
    <scope>NUCLEOTIDE SEQUENCE [LARGE SCALE GENOMIC DNA]</scope>
    <source>
        <strain evidence="2">cv. IRGC 101232</strain>
    </source>
</reference>